<evidence type="ECO:0000256" key="1">
    <source>
        <dbReference type="ARBA" id="ARBA00001946"/>
    </source>
</evidence>
<name>A0ABP9DHM7_9ACTN</name>
<dbReference type="PRINTS" id="PR00502">
    <property type="entry name" value="NUDIXFAMILY"/>
</dbReference>
<reference evidence="7" key="1">
    <citation type="journal article" date="2019" name="Int. J. Syst. Evol. Microbiol.">
        <title>The Global Catalogue of Microorganisms (GCM) 10K type strain sequencing project: providing services to taxonomists for standard genome sequencing and annotation.</title>
        <authorList>
            <consortium name="The Broad Institute Genomics Platform"/>
            <consortium name="The Broad Institute Genome Sequencing Center for Infectious Disease"/>
            <person name="Wu L."/>
            <person name="Ma J."/>
        </authorList>
    </citation>
    <scope>NUCLEOTIDE SEQUENCE [LARGE SCALE GENOMIC DNA]</scope>
    <source>
        <strain evidence="7">JCM 13006</strain>
    </source>
</reference>
<dbReference type="InterPro" id="IPR000086">
    <property type="entry name" value="NUDIX_hydrolase_dom"/>
</dbReference>
<dbReference type="EMBL" id="BAABIS010000001">
    <property type="protein sequence ID" value="GAA4846681.1"/>
    <property type="molecule type" value="Genomic_DNA"/>
</dbReference>
<keyword evidence="7" id="KW-1185">Reference proteome</keyword>
<accession>A0ABP9DHM7</accession>
<feature type="domain" description="Nudix hydrolase" evidence="5">
    <location>
        <begin position="3"/>
        <end position="136"/>
    </location>
</feature>
<dbReference type="GO" id="GO:0016787">
    <property type="term" value="F:hydrolase activity"/>
    <property type="evidence" value="ECO:0007669"/>
    <property type="project" value="UniProtKB-KW"/>
</dbReference>
<evidence type="ECO:0000256" key="3">
    <source>
        <dbReference type="ARBA" id="ARBA00022801"/>
    </source>
</evidence>
<dbReference type="InterPro" id="IPR020084">
    <property type="entry name" value="NUDIX_hydrolase_CS"/>
</dbReference>
<protein>
    <submittedName>
        <fullName evidence="6">NUDIX hydrolase</fullName>
    </submittedName>
</protein>
<dbReference type="Gene3D" id="3.90.79.10">
    <property type="entry name" value="Nucleoside Triphosphate Pyrophosphohydrolase"/>
    <property type="match status" value="1"/>
</dbReference>
<evidence type="ECO:0000256" key="2">
    <source>
        <dbReference type="ARBA" id="ARBA00005582"/>
    </source>
</evidence>
<evidence type="ECO:0000259" key="5">
    <source>
        <dbReference type="PROSITE" id="PS51462"/>
    </source>
</evidence>
<dbReference type="InterPro" id="IPR020476">
    <property type="entry name" value="Nudix_hydrolase"/>
</dbReference>
<dbReference type="CDD" id="cd18876">
    <property type="entry name" value="NUDIX_Hydrolase"/>
    <property type="match status" value="1"/>
</dbReference>
<dbReference type="SUPFAM" id="SSF55811">
    <property type="entry name" value="Nudix"/>
    <property type="match status" value="1"/>
</dbReference>
<dbReference type="Proteomes" id="UP001501752">
    <property type="component" value="Unassembled WGS sequence"/>
</dbReference>
<comment type="similarity">
    <text evidence="2 4">Belongs to the Nudix hydrolase family.</text>
</comment>
<dbReference type="Pfam" id="PF00293">
    <property type="entry name" value="NUDIX"/>
    <property type="match status" value="1"/>
</dbReference>
<comment type="cofactor">
    <cofactor evidence="1">
        <name>Mg(2+)</name>
        <dbReference type="ChEBI" id="CHEBI:18420"/>
    </cofactor>
</comment>
<evidence type="ECO:0000313" key="7">
    <source>
        <dbReference type="Proteomes" id="UP001501752"/>
    </source>
</evidence>
<dbReference type="PROSITE" id="PS00893">
    <property type="entry name" value="NUDIX_BOX"/>
    <property type="match status" value="1"/>
</dbReference>
<dbReference type="PROSITE" id="PS51462">
    <property type="entry name" value="NUDIX"/>
    <property type="match status" value="1"/>
</dbReference>
<dbReference type="PANTHER" id="PTHR43046">
    <property type="entry name" value="GDP-MANNOSE MANNOSYL HYDROLASE"/>
    <property type="match status" value="1"/>
</dbReference>
<evidence type="ECO:0000256" key="4">
    <source>
        <dbReference type="RuleBase" id="RU003476"/>
    </source>
</evidence>
<proteinExistence type="inferred from homology"/>
<evidence type="ECO:0000313" key="6">
    <source>
        <dbReference type="EMBL" id="GAA4846681.1"/>
    </source>
</evidence>
<gene>
    <name evidence="6" type="ORF">GCM10023235_24260</name>
</gene>
<keyword evidence="3 4" id="KW-0378">Hydrolase</keyword>
<comment type="caution">
    <text evidence="6">The sequence shown here is derived from an EMBL/GenBank/DDBJ whole genome shotgun (WGS) entry which is preliminary data.</text>
</comment>
<dbReference type="InterPro" id="IPR015797">
    <property type="entry name" value="NUDIX_hydrolase-like_dom_sf"/>
</dbReference>
<organism evidence="6 7">
    <name type="scientific">Kitasatospora terrestris</name>
    <dbReference type="NCBI Taxonomy" id="258051"/>
    <lineage>
        <taxon>Bacteria</taxon>
        <taxon>Bacillati</taxon>
        <taxon>Actinomycetota</taxon>
        <taxon>Actinomycetes</taxon>
        <taxon>Kitasatosporales</taxon>
        <taxon>Streptomycetaceae</taxon>
        <taxon>Kitasatospora</taxon>
    </lineage>
</organism>
<sequence length="153" mass="16585">MVRAYAGASLLLTDPAGRVLLLKPTYRPTWLYPGGVIDPGENPAECAVRELREETGLEIAVAGLRLLVVEWRDPIPEQGHQAHPAVHFMFDGGTIAADSTIRLQADEVSEAGFFPVQQALPLLHSQAAHRLTQGLQARRDGTTAMLHTPGYLG</sequence>
<dbReference type="PANTHER" id="PTHR43046:SF14">
    <property type="entry name" value="MUTT_NUDIX FAMILY PROTEIN"/>
    <property type="match status" value="1"/>
</dbReference>